<keyword evidence="2" id="KW-1185">Reference proteome</keyword>
<proteinExistence type="predicted"/>
<dbReference type="EMBL" id="CM044707">
    <property type="protein sequence ID" value="KAI5653661.1"/>
    <property type="molecule type" value="Genomic_DNA"/>
</dbReference>
<accession>A0ACB9ZZC9</accession>
<reference evidence="2" key="1">
    <citation type="journal article" date="2023" name="Nat. Plants">
        <title>Single-cell RNA sequencing provides a high-resolution roadmap for understanding the multicellular compartmentation of specialized metabolism.</title>
        <authorList>
            <person name="Sun S."/>
            <person name="Shen X."/>
            <person name="Li Y."/>
            <person name="Li Y."/>
            <person name="Wang S."/>
            <person name="Li R."/>
            <person name="Zhang H."/>
            <person name="Shen G."/>
            <person name="Guo B."/>
            <person name="Wei J."/>
            <person name="Xu J."/>
            <person name="St-Pierre B."/>
            <person name="Chen S."/>
            <person name="Sun C."/>
        </authorList>
    </citation>
    <scope>NUCLEOTIDE SEQUENCE [LARGE SCALE GENOMIC DNA]</scope>
</reference>
<sequence>MPVPNSHPLHEVGYQGRPQFRGGRRRSLVGRRYHRPQEEFPRLEACHDDNYDDYGDNPNVGQAYHGGYNGNQQGIKALEKSSGRCLVSRVRVILMCFLIGKDK</sequence>
<protein>
    <submittedName>
        <fullName evidence="1">Uncharacterized protein</fullName>
    </submittedName>
</protein>
<dbReference type="Proteomes" id="UP001060085">
    <property type="component" value="Linkage Group LG07"/>
</dbReference>
<name>A0ACB9ZZC9_CATRO</name>
<organism evidence="1 2">
    <name type="scientific">Catharanthus roseus</name>
    <name type="common">Madagascar periwinkle</name>
    <name type="synonym">Vinca rosea</name>
    <dbReference type="NCBI Taxonomy" id="4058"/>
    <lineage>
        <taxon>Eukaryota</taxon>
        <taxon>Viridiplantae</taxon>
        <taxon>Streptophyta</taxon>
        <taxon>Embryophyta</taxon>
        <taxon>Tracheophyta</taxon>
        <taxon>Spermatophyta</taxon>
        <taxon>Magnoliopsida</taxon>
        <taxon>eudicotyledons</taxon>
        <taxon>Gunneridae</taxon>
        <taxon>Pentapetalae</taxon>
        <taxon>asterids</taxon>
        <taxon>lamiids</taxon>
        <taxon>Gentianales</taxon>
        <taxon>Apocynaceae</taxon>
        <taxon>Rauvolfioideae</taxon>
        <taxon>Vinceae</taxon>
        <taxon>Catharanthinae</taxon>
        <taxon>Catharanthus</taxon>
    </lineage>
</organism>
<evidence type="ECO:0000313" key="1">
    <source>
        <dbReference type="EMBL" id="KAI5653661.1"/>
    </source>
</evidence>
<evidence type="ECO:0000313" key="2">
    <source>
        <dbReference type="Proteomes" id="UP001060085"/>
    </source>
</evidence>
<comment type="caution">
    <text evidence="1">The sequence shown here is derived from an EMBL/GenBank/DDBJ whole genome shotgun (WGS) entry which is preliminary data.</text>
</comment>
<gene>
    <name evidence="1" type="ORF">M9H77_30848</name>
</gene>